<dbReference type="PANTHER" id="PTHR30383">
    <property type="entry name" value="THIOESTERASE 1/PROTEASE 1/LYSOPHOSPHOLIPASE L1"/>
    <property type="match status" value="1"/>
</dbReference>
<feature type="region of interest" description="Disordered" evidence="1">
    <location>
        <begin position="398"/>
        <end position="419"/>
    </location>
</feature>
<organism evidence="3 4">
    <name type="scientific">Ereboglobus luteus</name>
    <dbReference type="NCBI Taxonomy" id="1796921"/>
    <lineage>
        <taxon>Bacteria</taxon>
        <taxon>Pseudomonadati</taxon>
        <taxon>Verrucomicrobiota</taxon>
        <taxon>Opitutia</taxon>
        <taxon>Opitutales</taxon>
        <taxon>Opitutaceae</taxon>
        <taxon>Ereboglobus</taxon>
    </lineage>
</organism>
<feature type="domain" description="SGNH hydrolase-type esterase" evidence="2">
    <location>
        <begin position="39"/>
        <end position="218"/>
    </location>
</feature>
<dbReference type="AlphaFoldDB" id="A0A2U8E474"/>
<dbReference type="InterPro" id="IPR036514">
    <property type="entry name" value="SGNH_hydro_sf"/>
</dbReference>
<evidence type="ECO:0000313" key="4">
    <source>
        <dbReference type="Proteomes" id="UP000244896"/>
    </source>
</evidence>
<sequence>MKKLTIALSAFIIAVALQDIRAAKPAPVLQPGDLVAVCGDSITEQKLYSLHIQQYLLFCQPAPGLMSMQFGWGGERAGGFVARVDNDVLPFKPTVATTCYGMNDGRYQRVNDETVAIYRSATTESVHKLKAGGVRAIIVGSPGVVDPAGFKRAGASADDYNKTLAALRDAARAVATAEGVLFADVHTPMMDAMTRAKAAHGEKYALARDGVHPGENGQLVMAYAFLKALGVSGDIGAYTVDYAAKRASATGGHRVINYSDGLLHVESTRYPFCFTGEPNGSGTLAMTAFIPFNDELNRLLLVVKNAPAKTRVTWGGTQKTFTAAQLASGVNLAAEFPQNPFCAPFFEATKKLQAQQRFETDAIKGPLNSLIKWRRDLPDAEPEYKAITQKLFSKMSAQREDSRAAVKPVRHQIKIEPAP</sequence>
<dbReference type="Pfam" id="PF13472">
    <property type="entry name" value="Lipase_GDSL_2"/>
    <property type="match status" value="1"/>
</dbReference>
<accession>A0A2U8E474</accession>
<name>A0A2U8E474_9BACT</name>
<dbReference type="KEGG" id="elut:CKA38_08905"/>
<dbReference type="GO" id="GO:0004622">
    <property type="term" value="F:phosphatidylcholine lysophospholipase activity"/>
    <property type="evidence" value="ECO:0007669"/>
    <property type="project" value="TreeGrafter"/>
</dbReference>
<dbReference type="PANTHER" id="PTHR30383:SF5">
    <property type="entry name" value="SGNH HYDROLASE-TYPE ESTERASE DOMAIN-CONTAINING PROTEIN"/>
    <property type="match status" value="1"/>
</dbReference>
<reference evidence="3 4" key="1">
    <citation type="journal article" date="2018" name="Syst. Appl. Microbiol.">
        <title>Ereboglobus luteus gen. nov. sp. nov. from cockroach guts, and new insights into the oxygen relationship of the genera Opitutus and Didymococcus (Verrucomicrobia: Opitutaceae).</title>
        <authorList>
            <person name="Tegtmeier D."/>
            <person name="Belitz A."/>
            <person name="Radek R."/>
            <person name="Heimerl T."/>
            <person name="Brune A."/>
        </authorList>
    </citation>
    <scope>NUCLEOTIDE SEQUENCE [LARGE SCALE GENOMIC DNA]</scope>
    <source>
        <strain evidence="3 4">Ho45</strain>
    </source>
</reference>
<evidence type="ECO:0000256" key="1">
    <source>
        <dbReference type="SAM" id="MobiDB-lite"/>
    </source>
</evidence>
<keyword evidence="4" id="KW-1185">Reference proteome</keyword>
<dbReference type="InterPro" id="IPR051532">
    <property type="entry name" value="Ester_Hydrolysis_Enzymes"/>
</dbReference>
<gene>
    <name evidence="3" type="ORF">CKA38_08905</name>
</gene>
<dbReference type="Gene3D" id="3.40.50.1110">
    <property type="entry name" value="SGNH hydrolase"/>
    <property type="match status" value="1"/>
</dbReference>
<dbReference type="Proteomes" id="UP000244896">
    <property type="component" value="Chromosome"/>
</dbReference>
<proteinExistence type="predicted"/>
<dbReference type="EMBL" id="CP023004">
    <property type="protein sequence ID" value="AWI09344.1"/>
    <property type="molecule type" value="Genomic_DNA"/>
</dbReference>
<dbReference type="InterPro" id="IPR013830">
    <property type="entry name" value="SGNH_hydro"/>
</dbReference>
<evidence type="ECO:0000313" key="3">
    <source>
        <dbReference type="EMBL" id="AWI09344.1"/>
    </source>
</evidence>
<dbReference type="SUPFAM" id="SSF52266">
    <property type="entry name" value="SGNH hydrolase"/>
    <property type="match status" value="1"/>
</dbReference>
<dbReference type="OrthoDB" id="186847at2"/>
<dbReference type="RefSeq" id="WP_108825155.1">
    <property type="nucleotide sequence ID" value="NZ_CP023004.1"/>
</dbReference>
<dbReference type="CDD" id="cd01834">
    <property type="entry name" value="SGNH_hydrolase_like_2"/>
    <property type="match status" value="1"/>
</dbReference>
<evidence type="ECO:0000259" key="2">
    <source>
        <dbReference type="Pfam" id="PF13472"/>
    </source>
</evidence>
<protein>
    <recommendedName>
        <fullName evidence="2">SGNH hydrolase-type esterase domain-containing protein</fullName>
    </recommendedName>
</protein>